<comment type="caution">
    <text evidence="1">The sequence shown here is derived from an EMBL/GenBank/DDBJ whole genome shotgun (WGS) entry which is preliminary data.</text>
</comment>
<sequence>MKFLSILGACLVATNLGQAQHTGLSTPQLSKRIIGGNVAPAGKYKFASVVTLDIGGRKHTCAGTIISKNFIVTAGHCLVSGDGLTVNSPQNITAGYGSNGSASQTFLTAKKLFLHPNYNPAVFENDIGIIQVADIPLDGVKAAALPVYKGWLYPGMAVTSIGWGMTNYTDWSSVSPSLKEAVVKVGNLDPCEHQIETYLHSTFDDSNGPRVCIENALAPGNGPCAGDSGSTLVAFSYGKPYFAGVMSNGGGANGEATCAVSGGFAFYTHVYNYLYFIYTVTGRWF</sequence>
<gene>
    <name evidence="1" type="ORF">FBU59_000665</name>
</gene>
<dbReference type="Proteomes" id="UP001150603">
    <property type="component" value="Unassembled WGS sequence"/>
</dbReference>
<evidence type="ECO:0000313" key="2">
    <source>
        <dbReference type="Proteomes" id="UP001150603"/>
    </source>
</evidence>
<dbReference type="EMBL" id="JANBPW010000198">
    <property type="protein sequence ID" value="KAJ1950466.1"/>
    <property type="molecule type" value="Genomic_DNA"/>
</dbReference>
<reference evidence="1" key="1">
    <citation type="submission" date="2022-07" db="EMBL/GenBank/DDBJ databases">
        <title>Phylogenomic reconstructions and comparative analyses of Kickxellomycotina fungi.</title>
        <authorList>
            <person name="Reynolds N.K."/>
            <person name="Stajich J.E."/>
            <person name="Barry K."/>
            <person name="Grigoriev I.V."/>
            <person name="Crous P."/>
            <person name="Smith M.E."/>
        </authorList>
    </citation>
    <scope>NUCLEOTIDE SEQUENCE</scope>
    <source>
        <strain evidence="1">NRRL 5244</strain>
    </source>
</reference>
<proteinExistence type="predicted"/>
<protein>
    <submittedName>
        <fullName evidence="1">Uncharacterized protein</fullName>
    </submittedName>
</protein>
<organism evidence="1 2">
    <name type="scientific">Linderina macrospora</name>
    <dbReference type="NCBI Taxonomy" id="4868"/>
    <lineage>
        <taxon>Eukaryota</taxon>
        <taxon>Fungi</taxon>
        <taxon>Fungi incertae sedis</taxon>
        <taxon>Zoopagomycota</taxon>
        <taxon>Kickxellomycotina</taxon>
        <taxon>Kickxellomycetes</taxon>
        <taxon>Kickxellales</taxon>
        <taxon>Kickxellaceae</taxon>
        <taxon>Linderina</taxon>
    </lineage>
</organism>
<name>A0ACC1JG83_9FUNG</name>
<keyword evidence="2" id="KW-1185">Reference proteome</keyword>
<evidence type="ECO:0000313" key="1">
    <source>
        <dbReference type="EMBL" id="KAJ1950466.1"/>
    </source>
</evidence>
<accession>A0ACC1JG83</accession>